<feature type="domain" description="Protein kinase" evidence="14">
    <location>
        <begin position="170"/>
        <end position="448"/>
    </location>
</feature>
<evidence type="ECO:0000256" key="7">
    <source>
        <dbReference type="ARBA" id="ARBA00037982"/>
    </source>
</evidence>
<feature type="binding site" evidence="11">
    <location>
        <position position="524"/>
    </location>
    <ligand>
        <name>ATP</name>
        <dbReference type="ChEBI" id="CHEBI:30616"/>
    </ligand>
</feature>
<evidence type="ECO:0000256" key="6">
    <source>
        <dbReference type="ARBA" id="ARBA00022840"/>
    </source>
</evidence>
<dbReference type="PIRSF" id="PIRSF000660">
    <property type="entry name" value="Ser/Thr_PK_GCN2"/>
    <property type="match status" value="1"/>
</dbReference>
<evidence type="ECO:0000256" key="10">
    <source>
        <dbReference type="PIRSR" id="PIRSR000660-1"/>
    </source>
</evidence>
<keyword evidence="4 11" id="KW-0547">Nucleotide-binding</keyword>
<evidence type="ECO:0000259" key="14">
    <source>
        <dbReference type="PROSITE" id="PS50011"/>
    </source>
</evidence>
<feature type="active site" description="Proton acceptor" evidence="10">
    <location>
        <position position="697"/>
    </location>
</feature>
<comment type="caution">
    <text evidence="16">The sequence shown here is derived from an EMBL/GenBank/DDBJ whole genome shotgun (WGS) entry which is preliminary data.</text>
</comment>
<dbReference type="InterPro" id="IPR017441">
    <property type="entry name" value="Protein_kinase_ATP_BS"/>
</dbReference>
<dbReference type="SMART" id="SM00591">
    <property type="entry name" value="RWD"/>
    <property type="match status" value="1"/>
</dbReference>
<accession>A0AAW2HKI2</accession>
<evidence type="ECO:0000256" key="9">
    <source>
        <dbReference type="ARBA" id="ARBA00048679"/>
    </source>
</evidence>
<dbReference type="Pfam" id="PF00069">
    <property type="entry name" value="Pkinase"/>
    <property type="match status" value="3"/>
</dbReference>
<feature type="domain" description="Protein kinase" evidence="14">
    <location>
        <begin position="495"/>
        <end position="855"/>
    </location>
</feature>
<evidence type="ECO:0000256" key="8">
    <source>
        <dbReference type="ARBA" id="ARBA00047899"/>
    </source>
</evidence>
<dbReference type="GO" id="GO:0004694">
    <property type="term" value="F:eukaryotic translation initiation factor 2alpha kinase activity"/>
    <property type="evidence" value="ECO:0007669"/>
    <property type="project" value="InterPro"/>
</dbReference>
<dbReference type="InterPro" id="IPR016135">
    <property type="entry name" value="UBQ-conjugating_enzyme/RWD"/>
</dbReference>
<dbReference type="CDD" id="cd14046">
    <property type="entry name" value="STKc_EIF2AK4_GCN2_rpt2"/>
    <property type="match status" value="1"/>
</dbReference>
<comment type="similarity">
    <text evidence="7">Belongs to the protein kinase superfamily. Ser/Thr protein kinase family. GCN2 subfamily.</text>
</comment>
<keyword evidence="6 11" id="KW-0067">ATP-binding</keyword>
<dbReference type="PROSITE" id="PS50908">
    <property type="entry name" value="RWD"/>
    <property type="match status" value="1"/>
</dbReference>
<dbReference type="EC" id="2.7.11.1" evidence="1"/>
<comment type="catalytic activity">
    <reaction evidence="9">
        <text>L-seryl-[protein] + ATP = O-phospho-L-seryl-[protein] + ADP + H(+)</text>
        <dbReference type="Rhea" id="RHEA:17989"/>
        <dbReference type="Rhea" id="RHEA-COMP:9863"/>
        <dbReference type="Rhea" id="RHEA-COMP:11604"/>
        <dbReference type="ChEBI" id="CHEBI:15378"/>
        <dbReference type="ChEBI" id="CHEBI:29999"/>
        <dbReference type="ChEBI" id="CHEBI:30616"/>
        <dbReference type="ChEBI" id="CHEBI:83421"/>
        <dbReference type="ChEBI" id="CHEBI:456216"/>
        <dbReference type="EC" id="2.7.11.1"/>
    </reaction>
</comment>
<dbReference type="InterPro" id="IPR050339">
    <property type="entry name" value="CC_SR_Kinase"/>
</dbReference>
<dbReference type="SUPFAM" id="SSF55681">
    <property type="entry name" value="Class II aaRS and biotin synthetases"/>
    <property type="match status" value="1"/>
</dbReference>
<dbReference type="PANTHER" id="PTHR11042:SF136">
    <property type="entry name" value="EIF-2-ALPHA KINASE GCN2"/>
    <property type="match status" value="1"/>
</dbReference>
<proteinExistence type="inferred from homology"/>
<evidence type="ECO:0000256" key="3">
    <source>
        <dbReference type="ARBA" id="ARBA00022679"/>
    </source>
</evidence>
<feature type="binding site" evidence="12">
    <location>
        <position position="525"/>
    </location>
    <ligand>
        <name>ATP</name>
        <dbReference type="ChEBI" id="CHEBI:30616"/>
    </ligand>
</feature>
<keyword evidence="2" id="KW-0723">Serine/threonine-protein kinase</keyword>
<evidence type="ECO:0000256" key="13">
    <source>
        <dbReference type="SAM" id="MobiDB-lite"/>
    </source>
</evidence>
<name>A0AAW2HKI2_9NEOP</name>
<dbReference type="PROSITE" id="PS00108">
    <property type="entry name" value="PROTEIN_KINASE_ST"/>
    <property type="match status" value="1"/>
</dbReference>
<dbReference type="InterPro" id="IPR045864">
    <property type="entry name" value="aa-tRNA-synth_II/BPL/LPL"/>
</dbReference>
<dbReference type="PROSITE" id="PS00107">
    <property type="entry name" value="PROTEIN_KINASE_ATP"/>
    <property type="match status" value="1"/>
</dbReference>
<evidence type="ECO:0000256" key="5">
    <source>
        <dbReference type="ARBA" id="ARBA00022777"/>
    </source>
</evidence>
<dbReference type="GO" id="GO:1990625">
    <property type="term" value="P:negative regulation of cytoplasmic translational initiation in response to stress"/>
    <property type="evidence" value="ECO:0007669"/>
    <property type="project" value="TreeGrafter"/>
</dbReference>
<dbReference type="GO" id="GO:0005524">
    <property type="term" value="F:ATP binding"/>
    <property type="evidence" value="ECO:0007669"/>
    <property type="project" value="UniProtKB-UniRule"/>
</dbReference>
<evidence type="ECO:0000259" key="15">
    <source>
        <dbReference type="PROSITE" id="PS50908"/>
    </source>
</evidence>
<dbReference type="SUPFAM" id="SSF56112">
    <property type="entry name" value="Protein kinase-like (PK-like)"/>
    <property type="match status" value="2"/>
</dbReference>
<comment type="catalytic activity">
    <reaction evidence="8">
        <text>L-threonyl-[protein] + ATP = O-phospho-L-threonyl-[protein] + ADP + H(+)</text>
        <dbReference type="Rhea" id="RHEA:46608"/>
        <dbReference type="Rhea" id="RHEA-COMP:11060"/>
        <dbReference type="Rhea" id="RHEA-COMP:11605"/>
        <dbReference type="ChEBI" id="CHEBI:15378"/>
        <dbReference type="ChEBI" id="CHEBI:30013"/>
        <dbReference type="ChEBI" id="CHEBI:30616"/>
        <dbReference type="ChEBI" id="CHEBI:61977"/>
        <dbReference type="ChEBI" id="CHEBI:456216"/>
        <dbReference type="EC" id="2.7.11.1"/>
    </reaction>
</comment>
<dbReference type="Gene3D" id="3.30.200.20">
    <property type="entry name" value="Phosphorylase Kinase, domain 1"/>
    <property type="match status" value="1"/>
</dbReference>
<feature type="region of interest" description="Disordered" evidence="13">
    <location>
        <begin position="573"/>
        <end position="614"/>
    </location>
</feature>
<dbReference type="InterPro" id="IPR016255">
    <property type="entry name" value="Gcn2"/>
</dbReference>
<dbReference type="EMBL" id="JARGDH010000004">
    <property type="protein sequence ID" value="KAL0270011.1"/>
    <property type="molecule type" value="Genomic_DNA"/>
</dbReference>
<feature type="compositionally biased region" description="Acidic residues" evidence="13">
    <location>
        <begin position="583"/>
        <end position="612"/>
    </location>
</feature>
<dbReference type="InterPro" id="IPR008271">
    <property type="entry name" value="Ser/Thr_kinase_AS"/>
</dbReference>
<dbReference type="GO" id="GO:0005634">
    <property type="term" value="C:nucleus"/>
    <property type="evidence" value="ECO:0007669"/>
    <property type="project" value="TreeGrafter"/>
</dbReference>
<dbReference type="InterPro" id="IPR000719">
    <property type="entry name" value="Prot_kinase_dom"/>
</dbReference>
<dbReference type="Gene3D" id="1.10.510.10">
    <property type="entry name" value="Transferase(Phosphotransferase) domain 1"/>
    <property type="match status" value="2"/>
</dbReference>
<dbReference type="Gene3D" id="3.30.930.10">
    <property type="entry name" value="Bira Bifunctional Protein, Domain 2"/>
    <property type="match status" value="1"/>
</dbReference>
<keyword evidence="5" id="KW-0418">Kinase</keyword>
<evidence type="ECO:0000256" key="2">
    <source>
        <dbReference type="ARBA" id="ARBA00022527"/>
    </source>
</evidence>
<gene>
    <name evidence="16" type="ORF">PYX00_007559</name>
</gene>
<keyword evidence="3" id="KW-0808">Transferase</keyword>
<dbReference type="InterPro" id="IPR006575">
    <property type="entry name" value="RWD_dom"/>
</dbReference>
<sequence>MSGTNSFENEVQALASIYEDDLHVQGNTLTIRVHSLQNDPGNEEIDAQIDLELCCPDNYPKELPEIAFKNCRGLSHKQVNTLTAQVEAYGITLKGNPMIFDLVCYVLDYLIDNNRPRKKSCYDEMMCRKEQELARFKLDEVRKMKKVCDVKRKVQEKLEENYSSDEDDFESKTQVISNDNFRDDYMKNTIIMCNPALCHCSKYIRFSNKVLRGQCIDHNECCISYCALDTTTGEQLIIHEWILKPGQQANNIQNILKSIENEFNYLKKLNHENLNSYVDFKCMKNDEKDEYVVYIAEKFVSMVTLNTFIKQSFIFDLEFVQFLVQSVLKAILYLHERKVVLKNLSENNIYFNKLGNFKIASYSTPKRMGDVYRLCQNEETEYTKSDQKTDIKHLGLILNDVMELTSKKNDNKGSNHKLVEFKDFIDKCLIKNEERRWGARELLDHDFLKSNSSYEATGTRRQSYSELTFETIDDADQDKIDLSVMEMNSRFPKDFTVLDTVGKGSFGTVWKVRNKLDRQIYAIKKIKLDKNSTDFDRKIIREVKLLSKLKHENVVRYYGSWIEVYSETENLMENNGKSRGEENGEDDEEDDDDDDDDSTSEDFSERNDEQEDSSFVVFQKDSKELSNCSPSAKKESLVNNPLPVRTLYIQMEFCEKSTLKYAIKNNLYEQEARHWRLLREIVEGLTYIHKQGLIHRDLKPDNIFLDSKDHVKIGDFGLAKIRGISKCTLVISEVPLGGGDNDYSHYTQGDSDTAGVGTSYYVAPEMDSLFEKSHYNEKVDIYSLGIIFFEMCHPPFNTGMERHDILMKLRRTEIIIPSAMEESMPEQMELVRKLLNRDPASRPTSQEILEDHVPPAEVEFEELKEIIRKTLISPETKGYKYLISSCLNQKMNIDEDIAYQMQNFHPDKFYMSLEKAKEVIENIFKSRGAVYLSTVLLLPQTDVYANDDARVKLMTQSGAVVNLSYDLRVPFARYVISKNVRRFRRYTIDRVHREQKLHDDLPKELYECAFDIVSPKSGNISDELEVLSVVDEIVNGISSLKTRNCVLLLNHALILNALLIYFGIEKVYGEIFRFLMDAKTNKYARRQLETNLLSLELGIYAVNTLVKFFGKEYTIHALKEELLSLFISRRDASEKAEKGFNKLIEIISEAENYGISIPIRIRLDVVCNTIYCCDVMFDIICKTKQKRGKQTTEVIMSGCRYDGLLRNLRKLSSDVKETNQSAVGVSIFLDKIVPLLKEDNVLSEHVVVCSTDIYFPTKEKVLFIKELRESGIKCYFEDAIDNMDELMEYCGENKITHIVNLKEENGPVYVLSWDADKCLYREKKINRREVAEYILKNSEDQGIVTFQRSENRTCPSDVSTVNQSLNIHIMSEEKSQTRRKYENQIKSKISPILRHFSSKTRVEVVGVDLDETEIARLVMSFKYDDSSSLSKILSIADRSSKKTYLSKICAKLESFFTPDKSSLVIVIYGLNHDKYQLIIG</sequence>
<dbReference type="GO" id="GO:0005829">
    <property type="term" value="C:cytosol"/>
    <property type="evidence" value="ECO:0007669"/>
    <property type="project" value="TreeGrafter"/>
</dbReference>
<dbReference type="Pfam" id="PF05773">
    <property type="entry name" value="RWD"/>
    <property type="match status" value="1"/>
</dbReference>
<dbReference type="SUPFAM" id="SSF54495">
    <property type="entry name" value="UBC-like"/>
    <property type="match status" value="1"/>
</dbReference>
<dbReference type="PROSITE" id="PS50011">
    <property type="entry name" value="PROTEIN_KINASE_DOM"/>
    <property type="match status" value="2"/>
</dbReference>
<dbReference type="EMBL" id="JARGDH010000004">
    <property type="protein sequence ID" value="KAL0270010.1"/>
    <property type="molecule type" value="Genomic_DNA"/>
</dbReference>
<dbReference type="Gene3D" id="3.10.110.10">
    <property type="entry name" value="Ubiquitin Conjugating Enzyme"/>
    <property type="match status" value="1"/>
</dbReference>
<reference evidence="16" key="1">
    <citation type="journal article" date="2024" name="Gigascience">
        <title>Chromosome-level genome of the poultry shaft louse Menopon gallinae provides insight into the host-switching and adaptive evolution of parasitic lice.</title>
        <authorList>
            <person name="Xu Y."/>
            <person name="Ma L."/>
            <person name="Liu S."/>
            <person name="Liang Y."/>
            <person name="Liu Q."/>
            <person name="He Z."/>
            <person name="Tian L."/>
            <person name="Duan Y."/>
            <person name="Cai W."/>
            <person name="Li H."/>
            <person name="Song F."/>
        </authorList>
    </citation>
    <scope>NUCLEOTIDE SEQUENCE</scope>
    <source>
        <strain evidence="16">Cailab_2023a</strain>
    </source>
</reference>
<dbReference type="CDD" id="cd23823">
    <property type="entry name" value="RWD_GCN2"/>
    <property type="match status" value="1"/>
</dbReference>
<evidence type="ECO:0000313" key="16">
    <source>
        <dbReference type="EMBL" id="KAL0270011.1"/>
    </source>
</evidence>
<protein>
    <recommendedName>
        <fullName evidence="1">non-specific serine/threonine protein kinase</fullName>
        <ecNumber evidence="1">2.7.11.1</ecNumber>
    </recommendedName>
</protein>
<dbReference type="SMART" id="SM00220">
    <property type="entry name" value="S_TKc"/>
    <property type="match status" value="1"/>
</dbReference>
<evidence type="ECO:0000256" key="11">
    <source>
        <dbReference type="PIRSR" id="PIRSR000660-2"/>
    </source>
</evidence>
<evidence type="ECO:0000256" key="1">
    <source>
        <dbReference type="ARBA" id="ARBA00012513"/>
    </source>
</evidence>
<dbReference type="GO" id="GO:0000077">
    <property type="term" value="P:DNA damage checkpoint signaling"/>
    <property type="evidence" value="ECO:0007669"/>
    <property type="project" value="InterPro"/>
</dbReference>
<evidence type="ECO:0000256" key="4">
    <source>
        <dbReference type="ARBA" id="ARBA00022741"/>
    </source>
</evidence>
<evidence type="ECO:0000256" key="12">
    <source>
        <dbReference type="PROSITE-ProRule" id="PRU10141"/>
    </source>
</evidence>
<dbReference type="PANTHER" id="PTHR11042">
    <property type="entry name" value="EUKARYOTIC TRANSLATION INITIATION FACTOR 2-ALPHA KINASE EIF2-ALPHA KINASE -RELATED"/>
    <property type="match status" value="1"/>
</dbReference>
<dbReference type="FunFam" id="3.10.110.10:FF:000050">
    <property type="entry name" value="eIF-2-alpha kinase GCN2"/>
    <property type="match status" value="1"/>
</dbReference>
<feature type="domain" description="RWD" evidence="15">
    <location>
        <begin position="9"/>
        <end position="113"/>
    </location>
</feature>
<dbReference type="GO" id="GO:0009893">
    <property type="term" value="P:positive regulation of metabolic process"/>
    <property type="evidence" value="ECO:0007669"/>
    <property type="project" value="UniProtKB-ARBA"/>
</dbReference>
<dbReference type="InterPro" id="IPR011009">
    <property type="entry name" value="Kinase-like_dom_sf"/>
</dbReference>
<organism evidence="16">
    <name type="scientific">Menopon gallinae</name>
    <name type="common">poultry shaft louse</name>
    <dbReference type="NCBI Taxonomy" id="328185"/>
    <lineage>
        <taxon>Eukaryota</taxon>
        <taxon>Metazoa</taxon>
        <taxon>Ecdysozoa</taxon>
        <taxon>Arthropoda</taxon>
        <taxon>Hexapoda</taxon>
        <taxon>Insecta</taxon>
        <taxon>Pterygota</taxon>
        <taxon>Neoptera</taxon>
        <taxon>Paraneoptera</taxon>
        <taxon>Psocodea</taxon>
        <taxon>Troctomorpha</taxon>
        <taxon>Phthiraptera</taxon>
        <taxon>Amblycera</taxon>
        <taxon>Menoponidae</taxon>
        <taxon>Menopon</taxon>
    </lineage>
</organism>